<evidence type="ECO:0000313" key="2">
    <source>
        <dbReference type="Proteomes" id="UP000006729"/>
    </source>
</evidence>
<protein>
    <submittedName>
        <fullName evidence="1">Uncharacterized protein</fullName>
    </submittedName>
</protein>
<comment type="caution">
    <text evidence="1">The sequence shown here is derived from an EMBL/GenBank/DDBJ whole genome shotgun (WGS) entry which is preliminary data.</text>
</comment>
<gene>
    <name evidence="1" type="ORF">POPTR_002G113501v4</name>
</gene>
<name>A0ACC0TDC2_POPTR</name>
<reference evidence="1 2" key="1">
    <citation type="journal article" date="2006" name="Science">
        <title>The genome of black cottonwood, Populus trichocarpa (Torr. &amp; Gray).</title>
        <authorList>
            <person name="Tuskan G.A."/>
            <person name="Difazio S."/>
            <person name="Jansson S."/>
            <person name="Bohlmann J."/>
            <person name="Grigoriev I."/>
            <person name="Hellsten U."/>
            <person name="Putnam N."/>
            <person name="Ralph S."/>
            <person name="Rombauts S."/>
            <person name="Salamov A."/>
            <person name="Schein J."/>
            <person name="Sterck L."/>
            <person name="Aerts A."/>
            <person name="Bhalerao R.R."/>
            <person name="Bhalerao R.P."/>
            <person name="Blaudez D."/>
            <person name="Boerjan W."/>
            <person name="Brun A."/>
            <person name="Brunner A."/>
            <person name="Busov V."/>
            <person name="Campbell M."/>
            <person name="Carlson J."/>
            <person name="Chalot M."/>
            <person name="Chapman J."/>
            <person name="Chen G.L."/>
            <person name="Cooper D."/>
            <person name="Coutinho P.M."/>
            <person name="Couturier J."/>
            <person name="Covert S."/>
            <person name="Cronk Q."/>
            <person name="Cunningham R."/>
            <person name="Davis J."/>
            <person name="Degroeve S."/>
            <person name="Dejardin A."/>
            <person name="Depamphilis C."/>
            <person name="Detter J."/>
            <person name="Dirks B."/>
            <person name="Dubchak I."/>
            <person name="Duplessis S."/>
            <person name="Ehlting J."/>
            <person name="Ellis B."/>
            <person name="Gendler K."/>
            <person name="Goodstein D."/>
            <person name="Gribskov M."/>
            <person name="Grimwood J."/>
            <person name="Groover A."/>
            <person name="Gunter L."/>
            <person name="Hamberger B."/>
            <person name="Heinze B."/>
            <person name="Helariutta Y."/>
            <person name="Henrissat B."/>
            <person name="Holligan D."/>
            <person name="Holt R."/>
            <person name="Huang W."/>
            <person name="Islam-Faridi N."/>
            <person name="Jones S."/>
            <person name="Jones-Rhoades M."/>
            <person name="Jorgensen R."/>
            <person name="Joshi C."/>
            <person name="Kangasjarvi J."/>
            <person name="Karlsson J."/>
            <person name="Kelleher C."/>
            <person name="Kirkpatrick R."/>
            <person name="Kirst M."/>
            <person name="Kohler A."/>
            <person name="Kalluri U."/>
            <person name="Larimer F."/>
            <person name="Leebens-Mack J."/>
            <person name="Leple J.C."/>
            <person name="Locascio P."/>
            <person name="Lou Y."/>
            <person name="Lucas S."/>
            <person name="Martin F."/>
            <person name="Montanini B."/>
            <person name="Napoli C."/>
            <person name="Nelson D.R."/>
            <person name="Nelson C."/>
            <person name="Nieminen K."/>
            <person name="Nilsson O."/>
            <person name="Pereda V."/>
            <person name="Peter G."/>
            <person name="Philippe R."/>
            <person name="Pilate G."/>
            <person name="Poliakov A."/>
            <person name="Razumovskaya J."/>
            <person name="Richardson P."/>
            <person name="Rinaldi C."/>
            <person name="Ritland K."/>
            <person name="Rouze P."/>
            <person name="Ryaboy D."/>
            <person name="Schmutz J."/>
            <person name="Schrader J."/>
            <person name="Segerman B."/>
            <person name="Shin H."/>
            <person name="Siddiqui A."/>
            <person name="Sterky F."/>
            <person name="Terry A."/>
            <person name="Tsai C.J."/>
            <person name="Uberbacher E."/>
            <person name="Unneberg P."/>
            <person name="Vahala J."/>
            <person name="Wall K."/>
            <person name="Wessler S."/>
            <person name="Yang G."/>
            <person name="Yin T."/>
            <person name="Douglas C."/>
            <person name="Marra M."/>
            <person name="Sandberg G."/>
            <person name="Van de Peer Y."/>
            <person name="Rokhsar D."/>
        </authorList>
    </citation>
    <scope>NUCLEOTIDE SEQUENCE [LARGE SCALE GENOMIC DNA]</scope>
    <source>
        <strain evidence="2">cv. Nisqually</strain>
    </source>
</reference>
<organism evidence="1 2">
    <name type="scientific">Populus trichocarpa</name>
    <name type="common">Western balsam poplar</name>
    <name type="synonym">Populus balsamifera subsp. trichocarpa</name>
    <dbReference type="NCBI Taxonomy" id="3694"/>
    <lineage>
        <taxon>Eukaryota</taxon>
        <taxon>Viridiplantae</taxon>
        <taxon>Streptophyta</taxon>
        <taxon>Embryophyta</taxon>
        <taxon>Tracheophyta</taxon>
        <taxon>Spermatophyta</taxon>
        <taxon>Magnoliopsida</taxon>
        <taxon>eudicotyledons</taxon>
        <taxon>Gunneridae</taxon>
        <taxon>Pentapetalae</taxon>
        <taxon>rosids</taxon>
        <taxon>fabids</taxon>
        <taxon>Malpighiales</taxon>
        <taxon>Salicaceae</taxon>
        <taxon>Saliceae</taxon>
        <taxon>Populus</taxon>
    </lineage>
</organism>
<proteinExistence type="predicted"/>
<sequence length="78" mass="8343">MTGGVGDKVSDMFPDFKAPSTSGSGGLCSLFGVLHIPFSELLLLFRPSISGIIISVQSFTAVYTKRMIFLSQMLPNKG</sequence>
<keyword evidence="2" id="KW-1185">Reference proteome</keyword>
<accession>A0ACC0TDC2</accession>
<evidence type="ECO:0000313" key="1">
    <source>
        <dbReference type="EMBL" id="KAI9399562.1"/>
    </source>
</evidence>
<dbReference type="EMBL" id="CM009291">
    <property type="protein sequence ID" value="KAI9399562.1"/>
    <property type="molecule type" value="Genomic_DNA"/>
</dbReference>
<dbReference type="Proteomes" id="UP000006729">
    <property type="component" value="Chromosome 2"/>
</dbReference>